<keyword evidence="3" id="KW-0560">Oxidoreductase</keyword>
<dbReference type="PATRIC" id="fig|456.5.peg.2941"/>
<dbReference type="OrthoDB" id="9770043at2"/>
<dbReference type="InterPro" id="IPR012938">
    <property type="entry name" value="Glc/Sorbosone_DH"/>
</dbReference>
<keyword evidence="1" id="KW-0732">Signal</keyword>
<dbReference type="EMBL" id="LNYJ01000011">
    <property type="protein sequence ID" value="KTD18441.1"/>
    <property type="molecule type" value="Genomic_DNA"/>
</dbReference>
<dbReference type="PROSITE" id="PS51257">
    <property type="entry name" value="PROKAR_LIPOPROTEIN"/>
    <property type="match status" value="1"/>
</dbReference>
<sequence>MNKQAAFVFLLFTLTTGCPWFSVPATAKTSISVKDVASNTLNVVADHLNVPWSLDFLPDGKLLFTERSGTIKLLDLNDQNHSPKLVARINEVSSIGEGGLLGLAVHPNFGYKPFIYLYYSYSKQTHYFNKVVRFQWDHSQLSNPKTLVDEIPAAAIHNGGRLRFGPDGLLYITTGDANHPENAQNLQSLSGKILRIDADGHIPKNNPFPNSLIYSYGHRNPQGLAWDDHGQLWATEHGPRAHDEINLIKPGANYGWPEIIGQEGKGGMQTSILQSGVETWAPSGAEFYHGIFYFCGLRGQALFAFNVKTKELKSYLQNKVGRLRDIRLGPDGLFYVASNNRDGRGFARKEDDLILAIDPKQLN</sequence>
<name>A0A0W0VFK8_9GAMM</name>
<dbReference type="Proteomes" id="UP000055035">
    <property type="component" value="Unassembled WGS sequence"/>
</dbReference>
<accession>A0A0W0VFK8</accession>
<dbReference type="RefSeq" id="WP_058472101.1">
    <property type="nucleotide sequence ID" value="NZ_CAAAIC010000005.1"/>
</dbReference>
<dbReference type="PANTHER" id="PTHR19328:SF13">
    <property type="entry name" value="HIPL1 PROTEIN"/>
    <property type="match status" value="1"/>
</dbReference>
<comment type="caution">
    <text evidence="3">The sequence shown here is derived from an EMBL/GenBank/DDBJ whole genome shotgun (WGS) entry which is preliminary data.</text>
</comment>
<reference evidence="3 4" key="1">
    <citation type="submission" date="2015-11" db="EMBL/GenBank/DDBJ databases">
        <title>Genomic analysis of 38 Legionella species identifies large and diverse effector repertoires.</title>
        <authorList>
            <person name="Burstein D."/>
            <person name="Amaro F."/>
            <person name="Zusman T."/>
            <person name="Lifshitz Z."/>
            <person name="Cohen O."/>
            <person name="Gilbert J.A."/>
            <person name="Pupko T."/>
            <person name="Shuman H.A."/>
            <person name="Segal G."/>
        </authorList>
    </citation>
    <scope>NUCLEOTIDE SEQUENCE [LARGE SCALE GENOMIC DNA]</scope>
    <source>
        <strain evidence="3 4">BL-540</strain>
    </source>
</reference>
<evidence type="ECO:0000313" key="4">
    <source>
        <dbReference type="Proteomes" id="UP000055035"/>
    </source>
</evidence>
<gene>
    <name evidence="3" type="primary">yliI</name>
    <name evidence="3" type="ORF">Ljor_2747</name>
</gene>
<feature type="signal peptide" evidence="1">
    <location>
        <begin position="1"/>
        <end position="27"/>
    </location>
</feature>
<dbReference type="GO" id="GO:0016491">
    <property type="term" value="F:oxidoreductase activity"/>
    <property type="evidence" value="ECO:0007669"/>
    <property type="project" value="UniProtKB-KW"/>
</dbReference>
<dbReference type="InterPro" id="IPR011042">
    <property type="entry name" value="6-blade_b-propeller_TolB-like"/>
</dbReference>
<dbReference type="Gene3D" id="2.120.10.30">
    <property type="entry name" value="TolB, C-terminal domain"/>
    <property type="match status" value="1"/>
</dbReference>
<feature type="chain" id="PRO_5006914739" evidence="1">
    <location>
        <begin position="28"/>
        <end position="363"/>
    </location>
</feature>
<evidence type="ECO:0000259" key="2">
    <source>
        <dbReference type="Pfam" id="PF07995"/>
    </source>
</evidence>
<dbReference type="EC" id="1.1.5.-" evidence="3"/>
<evidence type="ECO:0000256" key="1">
    <source>
        <dbReference type="SAM" id="SignalP"/>
    </source>
</evidence>
<dbReference type="AlphaFoldDB" id="A0A0W0VFK8"/>
<evidence type="ECO:0000313" key="3">
    <source>
        <dbReference type="EMBL" id="KTD18441.1"/>
    </source>
</evidence>
<protein>
    <submittedName>
        <fullName evidence="3">Soluble aldose sugar dehydrogenase YliI</fullName>
        <ecNumber evidence="3">1.1.5.-</ecNumber>
    </submittedName>
</protein>
<dbReference type="SUPFAM" id="SSF50952">
    <property type="entry name" value="Soluble quinoprotein glucose dehydrogenase"/>
    <property type="match status" value="1"/>
</dbReference>
<feature type="domain" description="Glucose/Sorbosone dehydrogenase" evidence="2">
    <location>
        <begin position="48"/>
        <end position="344"/>
    </location>
</feature>
<dbReference type="STRING" id="456.Ljor_2747"/>
<organism evidence="3 4">
    <name type="scientific">Legionella jordanis</name>
    <dbReference type="NCBI Taxonomy" id="456"/>
    <lineage>
        <taxon>Bacteria</taxon>
        <taxon>Pseudomonadati</taxon>
        <taxon>Pseudomonadota</taxon>
        <taxon>Gammaproteobacteria</taxon>
        <taxon>Legionellales</taxon>
        <taxon>Legionellaceae</taxon>
        <taxon>Legionella</taxon>
    </lineage>
</organism>
<dbReference type="Pfam" id="PF07995">
    <property type="entry name" value="GSDH"/>
    <property type="match status" value="1"/>
</dbReference>
<proteinExistence type="predicted"/>
<keyword evidence="4" id="KW-1185">Reference proteome</keyword>
<dbReference type="InterPro" id="IPR011041">
    <property type="entry name" value="Quinoprot_gluc/sorb_DH_b-prop"/>
</dbReference>
<dbReference type="PANTHER" id="PTHR19328">
    <property type="entry name" value="HEDGEHOG-INTERACTING PROTEIN"/>
    <property type="match status" value="1"/>
</dbReference>